<protein>
    <submittedName>
        <fullName evidence="2">TIR domain-containing protein</fullName>
    </submittedName>
</protein>
<evidence type="ECO:0000313" key="3">
    <source>
        <dbReference type="Proteomes" id="UP000260795"/>
    </source>
</evidence>
<dbReference type="PROSITE" id="PS50104">
    <property type="entry name" value="TIR"/>
    <property type="match status" value="1"/>
</dbReference>
<reference evidence="2 3" key="1">
    <citation type="submission" date="2018-08" db="EMBL/GenBank/DDBJ databases">
        <title>A genome reference for cultivated species of the human gut microbiota.</title>
        <authorList>
            <person name="Zou Y."/>
            <person name="Xue W."/>
            <person name="Luo G."/>
        </authorList>
    </citation>
    <scope>NUCLEOTIDE SEQUENCE [LARGE SCALE GENOMIC DNA]</scope>
    <source>
        <strain evidence="2 3">TF08-13</strain>
    </source>
</reference>
<organism evidence="2 3">
    <name type="scientific">Bacteroides uniformis</name>
    <dbReference type="NCBI Taxonomy" id="820"/>
    <lineage>
        <taxon>Bacteria</taxon>
        <taxon>Pseudomonadati</taxon>
        <taxon>Bacteroidota</taxon>
        <taxon>Bacteroidia</taxon>
        <taxon>Bacteroidales</taxon>
        <taxon>Bacteroidaceae</taxon>
        <taxon>Bacteroides</taxon>
    </lineage>
</organism>
<dbReference type="InterPro" id="IPR035897">
    <property type="entry name" value="Toll_tir_struct_dom_sf"/>
</dbReference>
<gene>
    <name evidence="2" type="ORF">DXC80_04100</name>
</gene>
<dbReference type="SUPFAM" id="SSF52200">
    <property type="entry name" value="Toll/Interleukin receptor TIR domain"/>
    <property type="match status" value="1"/>
</dbReference>
<proteinExistence type="predicted"/>
<dbReference type="RefSeq" id="WP_117680746.1">
    <property type="nucleotide sequence ID" value="NZ_JADNCX010000028.1"/>
</dbReference>
<dbReference type="Pfam" id="PF08937">
    <property type="entry name" value="ThsB_TIR"/>
    <property type="match status" value="1"/>
</dbReference>
<evidence type="ECO:0000259" key="1">
    <source>
        <dbReference type="PROSITE" id="PS50104"/>
    </source>
</evidence>
<name>A0A3E4R842_BACUN</name>
<accession>A0A3E4R842</accession>
<evidence type="ECO:0000313" key="2">
    <source>
        <dbReference type="EMBL" id="RGL16357.1"/>
    </source>
</evidence>
<dbReference type="EMBL" id="QSRK01000004">
    <property type="protein sequence ID" value="RGL16357.1"/>
    <property type="molecule type" value="Genomic_DNA"/>
</dbReference>
<sequence length="399" mass="48949">MPGVTKRIFEHDVRDIISMWNDEIKTLMPLLPQEYTKKDIINLLRKYYPYEWISVESKYTYYHTKDKYIMKFCGKARFKMLKPELLICKVPMYKKISSEYYLEYHKNNFSEDKCEESKTKLWNQRQPKIEHINKKIEKALYKTQQVTPTFIDQLIGLYERKNTSQKDRVYILLELKKYYCKKVIQFFFKLNDTELNKQLRFEAFYYLQEFNFNPRLRKQKYMLVHTNNKVRKNYLKNVYSNEKYIIKLNPNELEYRIENSKEQKIKSYDYFISHSSKDSKEIQELIRKENNLKKNIFCDWINDIDYLKRHLLCNATLRVLEERMKQSKALIFVQSENSLSSVWCKYELNFFFELHKPIFIIEKDSIINKDFELKAMNDYWFIDSDYKESTLIFASKIYN</sequence>
<dbReference type="Proteomes" id="UP000260795">
    <property type="component" value="Unassembled WGS sequence"/>
</dbReference>
<dbReference type="InterPro" id="IPR000157">
    <property type="entry name" value="TIR_dom"/>
</dbReference>
<dbReference type="GO" id="GO:0007165">
    <property type="term" value="P:signal transduction"/>
    <property type="evidence" value="ECO:0007669"/>
    <property type="project" value="InterPro"/>
</dbReference>
<dbReference type="AlphaFoldDB" id="A0A3E4R842"/>
<dbReference type="Gene3D" id="3.40.50.10140">
    <property type="entry name" value="Toll/interleukin-1 receptor homology (TIR) domain"/>
    <property type="match status" value="1"/>
</dbReference>
<dbReference type="InterPro" id="IPR015032">
    <property type="entry name" value="ThsB__TIR-like_domain"/>
</dbReference>
<feature type="domain" description="TIR" evidence="1">
    <location>
        <begin position="266"/>
        <end position="393"/>
    </location>
</feature>
<comment type="caution">
    <text evidence="2">The sequence shown here is derived from an EMBL/GenBank/DDBJ whole genome shotgun (WGS) entry which is preliminary data.</text>
</comment>